<dbReference type="Proteomes" id="UP001148018">
    <property type="component" value="Unassembled WGS sequence"/>
</dbReference>
<feature type="compositionally biased region" description="Basic and acidic residues" evidence="1">
    <location>
        <begin position="24"/>
        <end position="37"/>
    </location>
</feature>
<proteinExistence type="predicted"/>
<comment type="caution">
    <text evidence="2">The sequence shown here is derived from an EMBL/GenBank/DDBJ whole genome shotgun (WGS) entry which is preliminary data.</text>
</comment>
<keyword evidence="3" id="KW-1185">Reference proteome</keyword>
<evidence type="ECO:0000256" key="1">
    <source>
        <dbReference type="SAM" id="MobiDB-lite"/>
    </source>
</evidence>
<organism evidence="2 3">
    <name type="scientific">Muraenolepis orangiensis</name>
    <name type="common">Patagonian moray cod</name>
    <dbReference type="NCBI Taxonomy" id="630683"/>
    <lineage>
        <taxon>Eukaryota</taxon>
        <taxon>Metazoa</taxon>
        <taxon>Chordata</taxon>
        <taxon>Craniata</taxon>
        <taxon>Vertebrata</taxon>
        <taxon>Euteleostomi</taxon>
        <taxon>Actinopterygii</taxon>
        <taxon>Neopterygii</taxon>
        <taxon>Teleostei</taxon>
        <taxon>Neoteleostei</taxon>
        <taxon>Acanthomorphata</taxon>
        <taxon>Zeiogadaria</taxon>
        <taxon>Gadariae</taxon>
        <taxon>Gadiformes</taxon>
        <taxon>Muraenolepidoidei</taxon>
        <taxon>Muraenolepididae</taxon>
        <taxon>Muraenolepis</taxon>
    </lineage>
</organism>
<feature type="region of interest" description="Disordered" evidence="1">
    <location>
        <begin position="1"/>
        <end position="37"/>
    </location>
</feature>
<name>A0A9Q0EQ40_9TELE</name>
<protein>
    <submittedName>
        <fullName evidence="2">Uncharacterized protein</fullName>
    </submittedName>
</protein>
<dbReference type="AlphaFoldDB" id="A0A9Q0EQ40"/>
<evidence type="ECO:0000313" key="2">
    <source>
        <dbReference type="EMBL" id="KAJ3611239.1"/>
    </source>
</evidence>
<evidence type="ECO:0000313" key="3">
    <source>
        <dbReference type="Proteomes" id="UP001148018"/>
    </source>
</evidence>
<sequence length="79" mass="9130">MMSYGTCEPGEKKKRADGQAYPRWRTDGERRNGGISGIDHRNDLESIRGLYQFPCRCSRGFWNPATGMIPLWWCHTAHD</sequence>
<accession>A0A9Q0EQ40</accession>
<reference evidence="2" key="1">
    <citation type="submission" date="2022-07" db="EMBL/GenBank/DDBJ databases">
        <title>Chromosome-level genome of Muraenolepis orangiensis.</title>
        <authorList>
            <person name="Kim J."/>
        </authorList>
    </citation>
    <scope>NUCLEOTIDE SEQUENCE</scope>
    <source>
        <strain evidence="2">KU_S4_2022</strain>
        <tissue evidence="2">Muscle</tissue>
    </source>
</reference>
<gene>
    <name evidence="2" type="ORF">NHX12_021255</name>
</gene>
<dbReference type="EMBL" id="JANIIK010000037">
    <property type="protein sequence ID" value="KAJ3611239.1"/>
    <property type="molecule type" value="Genomic_DNA"/>
</dbReference>